<dbReference type="PANTHER" id="PTHR45719">
    <property type="entry name" value="GLYCOSYLTRANSFERASE"/>
    <property type="match status" value="1"/>
</dbReference>
<evidence type="ECO:0000256" key="2">
    <source>
        <dbReference type="ARBA" id="ARBA00022676"/>
    </source>
</evidence>
<dbReference type="AlphaFoldDB" id="A0AAV1BYI6"/>
<name>A0AAV1BYI6_OLDCO</name>
<evidence type="ECO:0000256" key="3">
    <source>
        <dbReference type="ARBA" id="ARBA00022679"/>
    </source>
</evidence>
<dbReference type="GO" id="GO:0015020">
    <property type="term" value="F:glucuronosyltransferase activity"/>
    <property type="evidence" value="ECO:0007669"/>
    <property type="project" value="InterPro"/>
</dbReference>
<gene>
    <name evidence="7" type="ORF">OLC1_LOCUS647</name>
</gene>
<keyword evidence="6" id="KW-1133">Transmembrane helix</keyword>
<dbReference type="InterPro" id="IPR003406">
    <property type="entry name" value="Glyco_trans_14"/>
</dbReference>
<keyword evidence="6" id="KW-0812">Transmembrane</keyword>
<sequence length="394" mass="44459">MSTLQQIMLFSLVTISLLSFLLFIFSSNNLHLHHHHYHFPPLSNSFPPPPKLAYFISGSNNDGPRIFRLLQAIYHPRNYYLLHLDQLASNKQRDQLAGMVGSVQIFVEVGNVHVVKKADYVNEEGSSPLSSVLHGAAVLLRWKNDWDWFINLAASDYPLIPQDDFLHVLSFLPRELNFMETNTSKEYQRTLEVIVDPRLYLRSAGNMFTGDQTREFPKLFTFFAGSPHVILTREFLKYVILGWENFPRTLLLYFSNTRLSHKAYFQTLAHNSQFSRGVINSNLRITYCNASSTKSSYNFIRPLDIGKMLSSGAAFAEKIPVGDPILDMIDSVALNRGRGVIAPGAWCLGRAWDGSVSCSQWGDTDILRPGPGAKRFEKLLLGLIGSASSKLSLL</sequence>
<evidence type="ECO:0000313" key="8">
    <source>
        <dbReference type="Proteomes" id="UP001161247"/>
    </source>
</evidence>
<dbReference type="Pfam" id="PF02485">
    <property type="entry name" value="Branch"/>
    <property type="match status" value="1"/>
</dbReference>
<feature type="transmembrane region" description="Helical" evidence="6">
    <location>
        <begin position="7"/>
        <end position="25"/>
    </location>
</feature>
<keyword evidence="3" id="KW-0808">Transferase</keyword>
<protein>
    <submittedName>
        <fullName evidence="7">OLC1v1022156C1</fullName>
    </submittedName>
</protein>
<dbReference type="GO" id="GO:0016020">
    <property type="term" value="C:membrane"/>
    <property type="evidence" value="ECO:0007669"/>
    <property type="project" value="UniProtKB-SubCell"/>
</dbReference>
<comment type="subcellular location">
    <subcellularLocation>
        <location evidence="1">Membrane</location>
        <topology evidence="1">Single-pass type II membrane protein</topology>
    </subcellularLocation>
</comment>
<reference evidence="7" key="1">
    <citation type="submission" date="2023-03" db="EMBL/GenBank/DDBJ databases">
        <authorList>
            <person name="Julca I."/>
        </authorList>
    </citation>
    <scope>NUCLEOTIDE SEQUENCE</scope>
</reference>
<dbReference type="InterPro" id="IPR044610">
    <property type="entry name" value="GLCAT14A/B/C"/>
</dbReference>
<accession>A0AAV1BYI6</accession>
<keyword evidence="2" id="KW-0328">Glycosyltransferase</keyword>
<keyword evidence="8" id="KW-1185">Reference proteome</keyword>
<evidence type="ECO:0000256" key="5">
    <source>
        <dbReference type="ARBA" id="ARBA00023180"/>
    </source>
</evidence>
<dbReference type="EMBL" id="OX459118">
    <property type="protein sequence ID" value="CAI9087948.1"/>
    <property type="molecule type" value="Genomic_DNA"/>
</dbReference>
<evidence type="ECO:0000256" key="4">
    <source>
        <dbReference type="ARBA" id="ARBA00023136"/>
    </source>
</evidence>
<proteinExistence type="predicted"/>
<evidence type="ECO:0000256" key="6">
    <source>
        <dbReference type="SAM" id="Phobius"/>
    </source>
</evidence>
<dbReference type="Proteomes" id="UP001161247">
    <property type="component" value="Chromosome 1"/>
</dbReference>
<keyword evidence="4 6" id="KW-0472">Membrane</keyword>
<keyword evidence="5" id="KW-0325">Glycoprotein</keyword>
<dbReference type="PANTHER" id="PTHR45719:SF31">
    <property type="entry name" value="BETA-GLUCURONOSYLTRANSFERASE GLCAT14A-LIKE ISOFORM X1"/>
    <property type="match status" value="1"/>
</dbReference>
<evidence type="ECO:0000313" key="7">
    <source>
        <dbReference type="EMBL" id="CAI9087948.1"/>
    </source>
</evidence>
<organism evidence="7 8">
    <name type="scientific">Oldenlandia corymbosa var. corymbosa</name>
    <dbReference type="NCBI Taxonomy" id="529605"/>
    <lineage>
        <taxon>Eukaryota</taxon>
        <taxon>Viridiplantae</taxon>
        <taxon>Streptophyta</taxon>
        <taxon>Embryophyta</taxon>
        <taxon>Tracheophyta</taxon>
        <taxon>Spermatophyta</taxon>
        <taxon>Magnoliopsida</taxon>
        <taxon>eudicotyledons</taxon>
        <taxon>Gunneridae</taxon>
        <taxon>Pentapetalae</taxon>
        <taxon>asterids</taxon>
        <taxon>lamiids</taxon>
        <taxon>Gentianales</taxon>
        <taxon>Rubiaceae</taxon>
        <taxon>Rubioideae</taxon>
        <taxon>Spermacoceae</taxon>
        <taxon>Hedyotis-Oldenlandia complex</taxon>
        <taxon>Oldenlandia</taxon>
    </lineage>
</organism>
<evidence type="ECO:0000256" key="1">
    <source>
        <dbReference type="ARBA" id="ARBA00004606"/>
    </source>
</evidence>